<name>A0A0J5FNF7_9GAMM</name>
<dbReference type="SUPFAM" id="SSF52821">
    <property type="entry name" value="Rhodanese/Cell cycle control phosphatase"/>
    <property type="match status" value="2"/>
</dbReference>
<feature type="domain" description="Rhodanese" evidence="7">
    <location>
        <begin position="17"/>
        <end position="134"/>
    </location>
</feature>
<evidence type="ECO:0000256" key="6">
    <source>
        <dbReference type="RuleBase" id="RU000507"/>
    </source>
</evidence>
<dbReference type="FunFam" id="3.40.250.10:FF:000015">
    <property type="entry name" value="Sulfurtransferase"/>
    <property type="match status" value="1"/>
</dbReference>
<organism evidence="8 9">
    <name type="scientific">Xenorhabdus khoisanae</name>
    <dbReference type="NCBI Taxonomy" id="880157"/>
    <lineage>
        <taxon>Bacteria</taxon>
        <taxon>Pseudomonadati</taxon>
        <taxon>Pseudomonadota</taxon>
        <taxon>Gammaproteobacteria</taxon>
        <taxon>Enterobacterales</taxon>
        <taxon>Morganellaceae</taxon>
        <taxon>Xenorhabdus</taxon>
    </lineage>
</organism>
<dbReference type="InterPro" id="IPR001763">
    <property type="entry name" value="Rhodanese-like_dom"/>
</dbReference>
<dbReference type="CDD" id="cd01449">
    <property type="entry name" value="TST_Repeat_2"/>
    <property type="match status" value="1"/>
</dbReference>
<dbReference type="AlphaFoldDB" id="A0A0J5FNF7"/>
<dbReference type="Pfam" id="PF00581">
    <property type="entry name" value="Rhodanese"/>
    <property type="match status" value="2"/>
</dbReference>
<reference evidence="8 9" key="1">
    <citation type="submission" date="2015-06" db="EMBL/GenBank/DDBJ databases">
        <title>Draft Whole-Genome Sequence of the Entomopathogenic Bacterium Xenorhabdus khoisanae.</title>
        <authorList>
            <person name="Naidoo S."/>
            <person name="Featherston J."/>
            <person name="Gray V.M."/>
        </authorList>
    </citation>
    <scope>NUCLEOTIDE SEQUENCE [LARGE SCALE GENOMIC DNA]</scope>
    <source>
        <strain evidence="8 9">MCB</strain>
    </source>
</reference>
<dbReference type="NCBIfam" id="NF008557">
    <property type="entry name" value="PRK11493.1"/>
    <property type="match status" value="1"/>
</dbReference>
<evidence type="ECO:0000313" key="8">
    <source>
        <dbReference type="EMBL" id="KMJ43808.1"/>
    </source>
</evidence>
<dbReference type="InterPro" id="IPR001307">
    <property type="entry name" value="Thiosulphate_STrfase_CS"/>
</dbReference>
<comment type="subcellular location">
    <subcellularLocation>
        <location evidence="1">Cytoplasm</location>
    </subcellularLocation>
</comment>
<keyword evidence="9" id="KW-1185">Reference proteome</keyword>
<protein>
    <recommendedName>
        <fullName evidence="6">Sulfurtransferase</fullName>
    </recommendedName>
</protein>
<dbReference type="PANTHER" id="PTHR11364">
    <property type="entry name" value="THIOSULFATE SULFERTANSFERASE"/>
    <property type="match status" value="1"/>
</dbReference>
<dbReference type="GO" id="GO:0005829">
    <property type="term" value="C:cytosol"/>
    <property type="evidence" value="ECO:0007669"/>
    <property type="project" value="TreeGrafter"/>
</dbReference>
<proteinExistence type="predicted"/>
<dbReference type="EMBL" id="LFCV01000144">
    <property type="protein sequence ID" value="KMJ43808.1"/>
    <property type="molecule type" value="Genomic_DNA"/>
</dbReference>
<evidence type="ECO:0000256" key="2">
    <source>
        <dbReference type="ARBA" id="ARBA00022490"/>
    </source>
</evidence>
<keyword evidence="3 6" id="KW-0808">Transferase</keyword>
<sequence length="279" mass="31264">MKNEYFVSPQWLNEHLHDENIVIVDASAPMPTQSIDYHQLWLDKHIPGAQFFDLDKVANLQTNLPHMLPEPETFSQAVSKMGISENHLVVIYDQGNMFSAPRAWWTFKIFGARHIRILEGGLQGWQQAGYPTESGEVVHSPDVFNVQFTPEKICSQAQILNILHKNEPIQFIDARAEDRFQAKVPEPRPGLRMGHIPGAKNVPWTALIDHGSYKPVEEIAAIFHKQGVDLNQPIITSCGSGMTAAVLVLGLDMIGHKEVGLYDGSWAEWGADDSLPLEK</sequence>
<evidence type="ECO:0000256" key="4">
    <source>
        <dbReference type="ARBA" id="ARBA00022737"/>
    </source>
</evidence>
<dbReference type="InterPro" id="IPR045078">
    <property type="entry name" value="TST/MPST-like"/>
</dbReference>
<dbReference type="Gene3D" id="3.40.250.10">
    <property type="entry name" value="Rhodanese-like domain"/>
    <property type="match status" value="2"/>
</dbReference>
<dbReference type="CDD" id="cd01448">
    <property type="entry name" value="TST_Repeat_1"/>
    <property type="match status" value="1"/>
</dbReference>
<dbReference type="PROSITE" id="PS00683">
    <property type="entry name" value="RHODANESE_2"/>
    <property type="match status" value="1"/>
</dbReference>
<dbReference type="PANTHER" id="PTHR11364:SF27">
    <property type="entry name" value="SULFURTRANSFERASE"/>
    <property type="match status" value="1"/>
</dbReference>
<evidence type="ECO:0000256" key="5">
    <source>
        <dbReference type="ARBA" id="ARBA00051793"/>
    </source>
</evidence>
<keyword evidence="2" id="KW-0963">Cytoplasm</keyword>
<accession>A0A0J5FNF7</accession>
<dbReference type="PROSITE" id="PS50206">
    <property type="entry name" value="RHODANESE_3"/>
    <property type="match status" value="2"/>
</dbReference>
<evidence type="ECO:0000259" key="7">
    <source>
        <dbReference type="PROSITE" id="PS50206"/>
    </source>
</evidence>
<dbReference type="SMART" id="SM00450">
    <property type="entry name" value="RHOD"/>
    <property type="match status" value="2"/>
</dbReference>
<dbReference type="GO" id="GO:0004792">
    <property type="term" value="F:thiosulfate-cyanide sulfurtransferase activity"/>
    <property type="evidence" value="ECO:0007669"/>
    <property type="project" value="InterPro"/>
</dbReference>
<comment type="catalytic activity">
    <reaction evidence="5">
        <text>2-oxo-3-sulfanylpropanoate + [thioredoxin]-dithiol = [thioredoxin]-disulfide + hydrogen sulfide + pyruvate + H(+)</text>
        <dbReference type="Rhea" id="RHEA:21740"/>
        <dbReference type="Rhea" id="RHEA-COMP:10698"/>
        <dbReference type="Rhea" id="RHEA-COMP:10700"/>
        <dbReference type="ChEBI" id="CHEBI:15361"/>
        <dbReference type="ChEBI" id="CHEBI:15378"/>
        <dbReference type="ChEBI" id="CHEBI:29919"/>
        <dbReference type="ChEBI" id="CHEBI:29950"/>
        <dbReference type="ChEBI" id="CHEBI:50058"/>
        <dbReference type="ChEBI" id="CHEBI:57678"/>
        <dbReference type="EC" id="2.8.1.2"/>
    </reaction>
    <physiologicalReaction direction="left-to-right" evidence="5">
        <dbReference type="Rhea" id="RHEA:21741"/>
    </physiologicalReaction>
</comment>
<dbReference type="STRING" id="880157.AB204_17685"/>
<dbReference type="InterPro" id="IPR036873">
    <property type="entry name" value="Rhodanese-like_dom_sf"/>
</dbReference>
<gene>
    <name evidence="8" type="primary">sseA</name>
    <name evidence="8" type="ORF">AB204_17685</name>
</gene>
<dbReference type="OrthoDB" id="9781034at2"/>
<evidence type="ECO:0000313" key="9">
    <source>
        <dbReference type="Proteomes" id="UP000036277"/>
    </source>
</evidence>
<comment type="caution">
    <text evidence="8">The sequence shown here is derived from an EMBL/GenBank/DDBJ whole genome shotgun (WGS) entry which is preliminary data.</text>
</comment>
<dbReference type="PATRIC" id="fig|880157.4.peg.3797"/>
<dbReference type="Proteomes" id="UP000036277">
    <property type="component" value="Unassembled WGS sequence"/>
</dbReference>
<dbReference type="RefSeq" id="WP_047964693.1">
    <property type="nucleotide sequence ID" value="NZ_CAWMBG010000144.1"/>
</dbReference>
<dbReference type="GO" id="GO:0016784">
    <property type="term" value="F:3-mercaptopyruvate sulfurtransferase activity"/>
    <property type="evidence" value="ECO:0007669"/>
    <property type="project" value="UniProtKB-EC"/>
</dbReference>
<keyword evidence="8" id="KW-0670">Pyruvate</keyword>
<evidence type="ECO:0000256" key="3">
    <source>
        <dbReference type="ARBA" id="ARBA00022679"/>
    </source>
</evidence>
<keyword evidence="4" id="KW-0677">Repeat</keyword>
<dbReference type="FunFam" id="3.40.250.10:FF:000001">
    <property type="entry name" value="Sulfurtransferase"/>
    <property type="match status" value="1"/>
</dbReference>
<feature type="domain" description="Rhodanese" evidence="7">
    <location>
        <begin position="165"/>
        <end position="278"/>
    </location>
</feature>
<evidence type="ECO:0000256" key="1">
    <source>
        <dbReference type="ARBA" id="ARBA00004496"/>
    </source>
</evidence>